<organism evidence="1 2">
    <name type="scientific">[Ruminococcus] lactaris ATCC 29176</name>
    <dbReference type="NCBI Taxonomy" id="471875"/>
    <lineage>
        <taxon>Bacteria</taxon>
        <taxon>Bacillati</taxon>
        <taxon>Bacillota</taxon>
        <taxon>Clostridia</taxon>
        <taxon>Lachnospirales</taxon>
        <taxon>Lachnospiraceae</taxon>
        <taxon>Mediterraneibacter</taxon>
    </lineage>
</organism>
<accession>B5CQU0</accession>
<keyword evidence="2" id="KW-1185">Reference proteome</keyword>
<proteinExistence type="predicted"/>
<dbReference type="EMBL" id="ABOU02000040">
    <property type="protein sequence ID" value="EDY32399.1"/>
    <property type="molecule type" value="Genomic_DNA"/>
</dbReference>
<protein>
    <submittedName>
        <fullName evidence="1">Uncharacterized protein</fullName>
    </submittedName>
</protein>
<dbReference type="HOGENOM" id="CLU_3296039_0_0_9"/>
<dbReference type="AlphaFoldDB" id="B5CQU0"/>
<evidence type="ECO:0000313" key="1">
    <source>
        <dbReference type="EMBL" id="EDY32399.1"/>
    </source>
</evidence>
<reference evidence="1 2" key="1">
    <citation type="submission" date="2008-08" db="EMBL/GenBank/DDBJ databases">
        <title>Draft genome sequence of Ruminococcus lactaris ATCC 29176.</title>
        <authorList>
            <person name="Sudarsanam P."/>
            <person name="Ley R."/>
            <person name="Guruge J."/>
            <person name="Turnbaugh P.J."/>
            <person name="Mahowald M."/>
            <person name="Liep D."/>
            <person name="Gordon J."/>
        </authorList>
    </citation>
    <scope>NUCLEOTIDE SEQUENCE [LARGE SCALE GENOMIC DNA]</scope>
    <source>
        <strain evidence="1 2">ATCC 29176</strain>
    </source>
</reference>
<dbReference type="Proteomes" id="UP000003254">
    <property type="component" value="Unassembled WGS sequence"/>
</dbReference>
<evidence type="ECO:0000313" key="2">
    <source>
        <dbReference type="Proteomes" id="UP000003254"/>
    </source>
</evidence>
<comment type="caution">
    <text evidence="1">The sequence shown here is derived from an EMBL/GenBank/DDBJ whole genome shotgun (WGS) entry which is preliminary data.</text>
</comment>
<gene>
    <name evidence="1" type="ORF">RUMLAC_01837</name>
</gene>
<sequence>MKIYKVLEKRKENKGADKSCKCVIIMTDFAGKICKKLREY</sequence>
<name>B5CQU0_9FIRM</name>
<reference evidence="1 2" key="2">
    <citation type="submission" date="2008-08" db="EMBL/GenBank/DDBJ databases">
        <authorList>
            <person name="Fulton L."/>
            <person name="Clifton S."/>
            <person name="Fulton B."/>
            <person name="Xu J."/>
            <person name="Minx P."/>
            <person name="Pepin K.H."/>
            <person name="Johnson M."/>
            <person name="Bhonagiri V."/>
            <person name="Nash W.E."/>
            <person name="Mardis E.R."/>
            <person name="Wilson R.K."/>
        </authorList>
    </citation>
    <scope>NUCLEOTIDE SEQUENCE [LARGE SCALE GENOMIC DNA]</scope>
    <source>
        <strain evidence="1 2">ATCC 29176</strain>
    </source>
</reference>